<dbReference type="OrthoDB" id="9808822at2"/>
<organism evidence="3 4">
    <name type="scientific">Crystallibacter crystallopoietes</name>
    <dbReference type="NCBI Taxonomy" id="37928"/>
    <lineage>
        <taxon>Bacteria</taxon>
        <taxon>Bacillati</taxon>
        <taxon>Actinomycetota</taxon>
        <taxon>Actinomycetes</taxon>
        <taxon>Micrococcales</taxon>
        <taxon>Micrococcaceae</taxon>
        <taxon>Crystallibacter</taxon>
    </lineage>
</organism>
<dbReference type="InterPro" id="IPR027417">
    <property type="entry name" value="P-loop_NTPase"/>
</dbReference>
<protein>
    <submittedName>
        <fullName evidence="3">GTPase, G3E family</fullName>
    </submittedName>
</protein>
<reference evidence="3 4" key="1">
    <citation type="submission" date="2016-10" db="EMBL/GenBank/DDBJ databases">
        <authorList>
            <person name="de Groot N.N."/>
        </authorList>
    </citation>
    <scope>NUCLEOTIDE SEQUENCE [LARGE SCALE GENOMIC DNA]</scope>
    <source>
        <strain evidence="3 4">DSM 20117</strain>
    </source>
</reference>
<dbReference type="AlphaFoldDB" id="A0A1H1C2Z0"/>
<dbReference type="Pfam" id="PF07683">
    <property type="entry name" value="CobW_C"/>
    <property type="match status" value="1"/>
</dbReference>
<dbReference type="SUPFAM" id="SSF52540">
    <property type="entry name" value="P-loop containing nucleoside triphosphate hydrolases"/>
    <property type="match status" value="1"/>
</dbReference>
<dbReference type="InterPro" id="IPR051316">
    <property type="entry name" value="Zinc-reg_GTPase_activator"/>
</dbReference>
<dbReference type="PANTHER" id="PTHR13748:SF62">
    <property type="entry name" value="COBW DOMAIN-CONTAINING PROTEIN"/>
    <property type="match status" value="1"/>
</dbReference>
<sequence>MTARLGIIGGYLGSGKSTLVNRLLAGVLPGRTAVVVNDFGSVNIDADLIASASGDTIELTNGCICCQISDDASRTMSALAARGDLDHVLCEVSGVGDPGQLAMWRDFPGFSPGPVLVCADATAVRRLLKDEYVGDTVARQLAAAEVVLVTKTDLALTAEIEDAAEACHAAAPRARLILQDPADPGTTAAEALAAPVPEADDDVVSFGGKTDRHGGTDHAETHVSTALECPEPVDVDALTRALGAQANLLVRAKGVVQDNDWTWHEIQLAGGRVDVRPRSDDRLPPVRPALVLIAAGPDAYRLLSEAAAVLEQVPRDAPHRLRTAP</sequence>
<dbReference type="InterPro" id="IPR003495">
    <property type="entry name" value="CobW/HypB/UreG_nucleotide-bd"/>
</dbReference>
<dbReference type="STRING" id="37928.SAMN04489742_1713"/>
<evidence type="ECO:0000259" key="1">
    <source>
        <dbReference type="Pfam" id="PF02492"/>
    </source>
</evidence>
<evidence type="ECO:0000313" key="3">
    <source>
        <dbReference type="EMBL" id="SDQ58607.1"/>
    </source>
</evidence>
<dbReference type="Proteomes" id="UP000181917">
    <property type="component" value="Unassembled WGS sequence"/>
</dbReference>
<keyword evidence="4" id="KW-1185">Reference proteome</keyword>
<name>A0A1H1C2Z0_9MICC</name>
<dbReference type="KEGG" id="acry:AC20117_08800"/>
<accession>A0A1H1C2Z0</accession>
<dbReference type="InterPro" id="IPR011629">
    <property type="entry name" value="CobW-like_C"/>
</dbReference>
<dbReference type="EMBL" id="FNKH01000002">
    <property type="protein sequence ID" value="SDQ58607.1"/>
    <property type="molecule type" value="Genomic_DNA"/>
</dbReference>
<dbReference type="RefSeq" id="WP_074700053.1">
    <property type="nucleotide sequence ID" value="NZ_CP018863.1"/>
</dbReference>
<dbReference type="Gene3D" id="3.40.50.300">
    <property type="entry name" value="P-loop containing nucleotide triphosphate hydrolases"/>
    <property type="match status" value="1"/>
</dbReference>
<dbReference type="Pfam" id="PF02492">
    <property type="entry name" value="cobW"/>
    <property type="match status" value="1"/>
</dbReference>
<feature type="domain" description="CobW C-terminal" evidence="2">
    <location>
        <begin position="224"/>
        <end position="303"/>
    </location>
</feature>
<evidence type="ECO:0000259" key="2">
    <source>
        <dbReference type="Pfam" id="PF07683"/>
    </source>
</evidence>
<evidence type="ECO:0000313" key="4">
    <source>
        <dbReference type="Proteomes" id="UP000181917"/>
    </source>
</evidence>
<dbReference type="GO" id="GO:0005737">
    <property type="term" value="C:cytoplasm"/>
    <property type="evidence" value="ECO:0007669"/>
    <property type="project" value="TreeGrafter"/>
</dbReference>
<feature type="domain" description="CobW/HypB/UreG nucleotide-binding" evidence="1">
    <location>
        <begin position="7"/>
        <end position="175"/>
    </location>
</feature>
<proteinExistence type="predicted"/>
<gene>
    <name evidence="3" type="ORF">SAMN04489742_1713</name>
</gene>
<dbReference type="PANTHER" id="PTHR13748">
    <property type="entry name" value="COBW-RELATED"/>
    <property type="match status" value="1"/>
</dbReference>
<dbReference type="SUPFAM" id="SSF90002">
    <property type="entry name" value="Hypothetical protein YjiA, C-terminal domain"/>
    <property type="match status" value="1"/>
</dbReference>